<name>A0AAN7UES6_9PEZI</name>
<comment type="caution">
    <text evidence="2">The sequence shown here is derived from an EMBL/GenBank/DDBJ whole genome shotgun (WGS) entry which is preliminary data.</text>
</comment>
<sequence length="64" mass="6909">MESAEDGPSQPAAEPKQHMDRDVEMAIEHDRISWGGGSAPSLPSIDDDPQAVSHEDVVCKVHKS</sequence>
<dbReference type="AlphaFoldDB" id="A0AAN7UES6"/>
<evidence type="ECO:0000313" key="2">
    <source>
        <dbReference type="EMBL" id="KAK5630975.1"/>
    </source>
</evidence>
<reference evidence="2 3" key="1">
    <citation type="submission" date="2023-10" db="EMBL/GenBank/DDBJ databases">
        <title>Draft genome sequence of Xylaria bambusicola isolate GMP-LS, the root and basal stem rot pathogen of sugarcane in Indonesia.</title>
        <authorList>
            <person name="Selvaraj P."/>
            <person name="Muralishankar V."/>
            <person name="Muruganantham S."/>
            <person name="Sp S."/>
            <person name="Haryani S."/>
            <person name="Lau K.J.X."/>
            <person name="Naqvi N.I."/>
        </authorList>
    </citation>
    <scope>NUCLEOTIDE SEQUENCE [LARGE SCALE GENOMIC DNA]</scope>
    <source>
        <strain evidence="2">GMP-LS</strain>
    </source>
</reference>
<evidence type="ECO:0000313" key="3">
    <source>
        <dbReference type="Proteomes" id="UP001305414"/>
    </source>
</evidence>
<keyword evidence="3" id="KW-1185">Reference proteome</keyword>
<dbReference type="EMBL" id="JAWHQM010000018">
    <property type="protein sequence ID" value="KAK5630975.1"/>
    <property type="molecule type" value="Genomic_DNA"/>
</dbReference>
<organism evidence="2 3">
    <name type="scientific">Xylaria bambusicola</name>
    <dbReference type="NCBI Taxonomy" id="326684"/>
    <lineage>
        <taxon>Eukaryota</taxon>
        <taxon>Fungi</taxon>
        <taxon>Dikarya</taxon>
        <taxon>Ascomycota</taxon>
        <taxon>Pezizomycotina</taxon>
        <taxon>Sordariomycetes</taxon>
        <taxon>Xylariomycetidae</taxon>
        <taxon>Xylariales</taxon>
        <taxon>Xylariaceae</taxon>
        <taxon>Xylaria</taxon>
    </lineage>
</organism>
<dbReference type="Proteomes" id="UP001305414">
    <property type="component" value="Unassembled WGS sequence"/>
</dbReference>
<accession>A0AAN7UES6</accession>
<feature type="compositionally biased region" description="Basic and acidic residues" evidence="1">
    <location>
        <begin position="15"/>
        <end position="32"/>
    </location>
</feature>
<gene>
    <name evidence="2" type="ORF">RRF57_006690</name>
</gene>
<feature type="compositionally biased region" description="Basic and acidic residues" evidence="1">
    <location>
        <begin position="53"/>
        <end position="64"/>
    </location>
</feature>
<protein>
    <submittedName>
        <fullName evidence="2">Uncharacterized protein</fullName>
    </submittedName>
</protein>
<feature type="region of interest" description="Disordered" evidence="1">
    <location>
        <begin position="1"/>
        <end position="64"/>
    </location>
</feature>
<proteinExistence type="predicted"/>
<evidence type="ECO:0000256" key="1">
    <source>
        <dbReference type="SAM" id="MobiDB-lite"/>
    </source>
</evidence>